<dbReference type="RefSeq" id="WP_164210551.1">
    <property type="nucleotide sequence ID" value="NZ_JAAGSC010000037.1"/>
</dbReference>
<sequence length="124" mass="13916">MIKQALITLLVAVIVIVVARMKRGREQARERGDAASADEQPWYQSTTAIVGFIFAGIVILSTAGVTWLRYQHANEVVRVEVVEPSSGTRSVYQVRRKDLGEREFRTVDGRQVSLASSDRVERIE</sequence>
<dbReference type="AlphaFoldDB" id="A0A845UZ25"/>
<evidence type="ECO:0000313" key="2">
    <source>
        <dbReference type="EMBL" id="NDY95150.1"/>
    </source>
</evidence>
<comment type="caution">
    <text evidence="2">The sequence shown here is derived from an EMBL/GenBank/DDBJ whole genome shotgun (WGS) entry which is preliminary data.</text>
</comment>
<reference evidence="2 3" key="1">
    <citation type="submission" date="2020-02" db="EMBL/GenBank/DDBJ databases">
        <authorList>
            <person name="Zhang X.-Y."/>
        </authorList>
    </citation>
    <scope>NUCLEOTIDE SEQUENCE [LARGE SCALE GENOMIC DNA]</scope>
    <source>
        <strain evidence="2 3">C33</strain>
    </source>
</reference>
<dbReference type="EMBL" id="JAAGSC010000037">
    <property type="protein sequence ID" value="NDY95150.1"/>
    <property type="molecule type" value="Genomic_DNA"/>
</dbReference>
<evidence type="ECO:0000256" key="1">
    <source>
        <dbReference type="SAM" id="Phobius"/>
    </source>
</evidence>
<gene>
    <name evidence="2" type="ORF">G3I74_05350</name>
</gene>
<protein>
    <recommendedName>
        <fullName evidence="4">Antitermination protein NusG</fullName>
    </recommendedName>
</protein>
<dbReference type="Proteomes" id="UP000484885">
    <property type="component" value="Unassembled WGS sequence"/>
</dbReference>
<feature type="transmembrane region" description="Helical" evidence="1">
    <location>
        <begin position="45"/>
        <end position="68"/>
    </location>
</feature>
<evidence type="ECO:0008006" key="4">
    <source>
        <dbReference type="Google" id="ProtNLM"/>
    </source>
</evidence>
<keyword evidence="3" id="KW-1185">Reference proteome</keyword>
<keyword evidence="1" id="KW-0812">Transmembrane</keyword>
<keyword evidence="1" id="KW-1133">Transmembrane helix</keyword>
<evidence type="ECO:0000313" key="3">
    <source>
        <dbReference type="Proteomes" id="UP000484885"/>
    </source>
</evidence>
<organism evidence="2 3">
    <name type="scientific">Wenzhouxiangella limi</name>
    <dbReference type="NCBI Taxonomy" id="2707351"/>
    <lineage>
        <taxon>Bacteria</taxon>
        <taxon>Pseudomonadati</taxon>
        <taxon>Pseudomonadota</taxon>
        <taxon>Gammaproteobacteria</taxon>
        <taxon>Chromatiales</taxon>
        <taxon>Wenzhouxiangellaceae</taxon>
        <taxon>Wenzhouxiangella</taxon>
    </lineage>
</organism>
<accession>A0A845UZ25</accession>
<proteinExistence type="predicted"/>
<keyword evidence="1" id="KW-0472">Membrane</keyword>
<name>A0A845UZ25_9GAMM</name>